<accession>A0ABP5C209</accession>
<evidence type="ECO:0000256" key="1">
    <source>
        <dbReference type="ARBA" id="ARBA00004141"/>
    </source>
</evidence>
<keyword evidence="9" id="KW-1185">Reference proteome</keyword>
<feature type="transmembrane region" description="Helical" evidence="6">
    <location>
        <begin position="423"/>
        <end position="443"/>
    </location>
</feature>
<feature type="transmembrane region" description="Helical" evidence="6">
    <location>
        <begin position="282"/>
        <end position="309"/>
    </location>
</feature>
<feature type="transmembrane region" description="Helical" evidence="6">
    <location>
        <begin position="247"/>
        <end position="275"/>
    </location>
</feature>
<evidence type="ECO:0000256" key="4">
    <source>
        <dbReference type="ARBA" id="ARBA00023136"/>
    </source>
</evidence>
<feature type="transmembrane region" description="Helical" evidence="6">
    <location>
        <begin position="399"/>
        <end position="417"/>
    </location>
</feature>
<evidence type="ECO:0000256" key="3">
    <source>
        <dbReference type="ARBA" id="ARBA00022989"/>
    </source>
</evidence>
<dbReference type="RefSeq" id="WP_246200938.1">
    <property type="nucleotide sequence ID" value="NZ_BAAAMK010000004.1"/>
</dbReference>
<feature type="transmembrane region" description="Helical" evidence="6">
    <location>
        <begin position="121"/>
        <end position="139"/>
    </location>
</feature>
<feature type="transmembrane region" description="Helical" evidence="6">
    <location>
        <begin position="30"/>
        <end position="51"/>
    </location>
</feature>
<feature type="transmembrane region" description="Helical" evidence="6">
    <location>
        <begin position="57"/>
        <end position="77"/>
    </location>
</feature>
<name>A0ABP5C209_9MICO</name>
<dbReference type="InterPro" id="IPR007016">
    <property type="entry name" value="O-antigen_ligase-rel_domated"/>
</dbReference>
<feature type="region of interest" description="Disordered" evidence="5">
    <location>
        <begin position="453"/>
        <end position="477"/>
    </location>
</feature>
<comment type="caution">
    <text evidence="8">The sequence shown here is derived from an EMBL/GenBank/DDBJ whole genome shotgun (WGS) entry which is preliminary data.</text>
</comment>
<dbReference type="Pfam" id="PF04932">
    <property type="entry name" value="Wzy_C"/>
    <property type="match status" value="1"/>
</dbReference>
<dbReference type="InterPro" id="IPR051533">
    <property type="entry name" value="WaaL-like"/>
</dbReference>
<feature type="region of interest" description="Disordered" evidence="5">
    <location>
        <begin position="1"/>
        <end position="21"/>
    </location>
</feature>
<evidence type="ECO:0000256" key="5">
    <source>
        <dbReference type="SAM" id="MobiDB-lite"/>
    </source>
</evidence>
<organism evidence="8 9">
    <name type="scientific">Agromyces allii</name>
    <dbReference type="NCBI Taxonomy" id="393607"/>
    <lineage>
        <taxon>Bacteria</taxon>
        <taxon>Bacillati</taxon>
        <taxon>Actinomycetota</taxon>
        <taxon>Actinomycetes</taxon>
        <taxon>Micrococcales</taxon>
        <taxon>Microbacteriaceae</taxon>
        <taxon>Agromyces</taxon>
    </lineage>
</organism>
<comment type="subcellular location">
    <subcellularLocation>
        <location evidence="1">Membrane</location>
        <topology evidence="1">Multi-pass membrane protein</topology>
    </subcellularLocation>
</comment>
<evidence type="ECO:0000256" key="6">
    <source>
        <dbReference type="SAM" id="Phobius"/>
    </source>
</evidence>
<feature type="transmembrane region" description="Helical" evidence="6">
    <location>
        <begin position="151"/>
        <end position="172"/>
    </location>
</feature>
<evidence type="ECO:0000313" key="8">
    <source>
        <dbReference type="EMBL" id="GAA1956396.1"/>
    </source>
</evidence>
<evidence type="ECO:0000259" key="7">
    <source>
        <dbReference type="Pfam" id="PF04932"/>
    </source>
</evidence>
<gene>
    <name evidence="8" type="ORF">GCM10009717_23130</name>
</gene>
<reference evidence="9" key="1">
    <citation type="journal article" date="2019" name="Int. J. Syst. Evol. Microbiol.">
        <title>The Global Catalogue of Microorganisms (GCM) 10K type strain sequencing project: providing services to taxonomists for standard genome sequencing and annotation.</title>
        <authorList>
            <consortium name="The Broad Institute Genomics Platform"/>
            <consortium name="The Broad Institute Genome Sequencing Center for Infectious Disease"/>
            <person name="Wu L."/>
            <person name="Ma J."/>
        </authorList>
    </citation>
    <scope>NUCLEOTIDE SEQUENCE [LARGE SCALE GENOMIC DNA]</scope>
    <source>
        <strain evidence="9">JCM 13584</strain>
    </source>
</reference>
<sequence>MASDPDVRAITSTPVGRSGGAARERGGVPLLIRFTLMAIFVFPASMVIEPIGASGTVPILLCLLLLLFWLASWLWGLHDPVPVRHPGRLAMSLLLLASFASYAALYAGWTGGSTEVTRASADRWLLLLAASSALVLVVAESIRSIADAMQVVRALLTGAFFCCLVGVVQFAFRVNPVEWIQAAMPGFTYNGGDTPFQIRGALMRVAGTTFHSIEFGVVSSMLIPLSIWRALNDPSGRRWFHWAQTALLVFAVATTVSRSGILALLVSLVVFLPFLTRSIRRWVLLASPFVVAAMFVFVPGFVGTIGAALGADTSDPSIATRVNNYPRVAQMLDTRPLLGAGPGNYSPPDALKILDNQYLGAIVTLGLVGLVATIAYLVLPGVASVLAARAARAPVLKGLAGAVAAGTLVAAACSMTFDSLSFPVFALLYPALVGLAGGVWRLVQAEATASSEHRPDLVPVRTTGTHPTRIPPDGEGV</sequence>
<dbReference type="Proteomes" id="UP001499954">
    <property type="component" value="Unassembled WGS sequence"/>
</dbReference>
<proteinExistence type="predicted"/>
<keyword evidence="2 6" id="KW-0812">Transmembrane</keyword>
<dbReference type="PANTHER" id="PTHR37422">
    <property type="entry name" value="TEICHURONIC ACID BIOSYNTHESIS PROTEIN TUAE"/>
    <property type="match status" value="1"/>
</dbReference>
<feature type="transmembrane region" description="Helical" evidence="6">
    <location>
        <begin position="89"/>
        <end position="109"/>
    </location>
</feature>
<keyword evidence="4 6" id="KW-0472">Membrane</keyword>
<dbReference type="PANTHER" id="PTHR37422:SF13">
    <property type="entry name" value="LIPOPOLYSACCHARIDE BIOSYNTHESIS PROTEIN PA4999-RELATED"/>
    <property type="match status" value="1"/>
</dbReference>
<evidence type="ECO:0000256" key="2">
    <source>
        <dbReference type="ARBA" id="ARBA00022692"/>
    </source>
</evidence>
<protein>
    <recommendedName>
        <fullName evidence="7">O-antigen ligase-related domain-containing protein</fullName>
    </recommendedName>
</protein>
<evidence type="ECO:0000313" key="9">
    <source>
        <dbReference type="Proteomes" id="UP001499954"/>
    </source>
</evidence>
<dbReference type="EMBL" id="BAAAMK010000004">
    <property type="protein sequence ID" value="GAA1956396.1"/>
    <property type="molecule type" value="Genomic_DNA"/>
</dbReference>
<keyword evidence="3 6" id="KW-1133">Transmembrane helix</keyword>
<feature type="transmembrane region" description="Helical" evidence="6">
    <location>
        <begin position="358"/>
        <end position="387"/>
    </location>
</feature>
<feature type="domain" description="O-antigen ligase-related" evidence="7">
    <location>
        <begin position="246"/>
        <end position="373"/>
    </location>
</feature>